<feature type="compositionally biased region" description="Basic and acidic residues" evidence="1">
    <location>
        <begin position="296"/>
        <end position="306"/>
    </location>
</feature>
<feature type="compositionally biased region" description="Low complexity" evidence="1">
    <location>
        <begin position="329"/>
        <end position="343"/>
    </location>
</feature>
<feature type="compositionally biased region" description="Low complexity" evidence="1">
    <location>
        <begin position="156"/>
        <end position="167"/>
    </location>
</feature>
<dbReference type="EMBL" id="HF935283">
    <property type="protein sequence ID" value="CCX06244.1"/>
    <property type="molecule type" value="Genomic_DNA"/>
</dbReference>
<evidence type="ECO:0000313" key="3">
    <source>
        <dbReference type="Proteomes" id="UP000018144"/>
    </source>
</evidence>
<name>U4L7Y2_PYROM</name>
<feature type="compositionally biased region" description="Low complexity" evidence="1">
    <location>
        <begin position="228"/>
        <end position="239"/>
    </location>
</feature>
<reference evidence="2 3" key="1">
    <citation type="journal article" date="2013" name="PLoS Genet.">
        <title>The genome and development-dependent transcriptomes of Pyronema confluens: a window into fungal evolution.</title>
        <authorList>
            <person name="Traeger S."/>
            <person name="Altegoer F."/>
            <person name="Freitag M."/>
            <person name="Gabaldon T."/>
            <person name="Kempken F."/>
            <person name="Kumar A."/>
            <person name="Marcet-Houben M."/>
            <person name="Poggeler S."/>
            <person name="Stajich J.E."/>
            <person name="Nowrousian M."/>
        </authorList>
    </citation>
    <scope>NUCLEOTIDE SEQUENCE [LARGE SCALE GENOMIC DNA]</scope>
    <source>
        <strain evidence="3">CBS 100304</strain>
        <tissue evidence="2">Vegetative mycelium</tissue>
    </source>
</reference>
<proteinExistence type="predicted"/>
<evidence type="ECO:0000256" key="1">
    <source>
        <dbReference type="SAM" id="MobiDB-lite"/>
    </source>
</evidence>
<dbReference type="AlphaFoldDB" id="U4L7Y2"/>
<feature type="compositionally biased region" description="Low complexity" evidence="1">
    <location>
        <begin position="286"/>
        <end position="295"/>
    </location>
</feature>
<feature type="compositionally biased region" description="Basic and acidic residues" evidence="1">
    <location>
        <begin position="111"/>
        <end position="124"/>
    </location>
</feature>
<feature type="compositionally biased region" description="Low complexity" evidence="1">
    <location>
        <begin position="257"/>
        <end position="268"/>
    </location>
</feature>
<organism evidence="2 3">
    <name type="scientific">Pyronema omphalodes (strain CBS 100304)</name>
    <name type="common">Pyronema confluens</name>
    <dbReference type="NCBI Taxonomy" id="1076935"/>
    <lineage>
        <taxon>Eukaryota</taxon>
        <taxon>Fungi</taxon>
        <taxon>Dikarya</taxon>
        <taxon>Ascomycota</taxon>
        <taxon>Pezizomycotina</taxon>
        <taxon>Pezizomycetes</taxon>
        <taxon>Pezizales</taxon>
        <taxon>Pyronemataceae</taxon>
        <taxon>Pyronema</taxon>
    </lineage>
</organism>
<protein>
    <submittedName>
        <fullName evidence="2">Uncharacterized protein</fullName>
    </submittedName>
</protein>
<keyword evidence="3" id="KW-1185">Reference proteome</keyword>
<feature type="region of interest" description="Disordered" evidence="1">
    <location>
        <begin position="111"/>
        <end position="362"/>
    </location>
</feature>
<feature type="region of interest" description="Disordered" evidence="1">
    <location>
        <begin position="1"/>
        <end position="39"/>
    </location>
</feature>
<feature type="compositionally biased region" description="Basic and acidic residues" evidence="1">
    <location>
        <begin position="269"/>
        <end position="285"/>
    </location>
</feature>
<sequence>MSRQIANEAYFDDDRSDYDPHENSDVEGDVAVPLGGGHSANPYAVIVQGLRDKRMKISRERDGTVRGEGIAKIGTGTEFQGSFKYRVSETPFHEEHHKLAAMDAAEKQKNMIEDVPDNRPKGKLDDDDTKSMRSGTSARSRRSAAARRVDDDDIMSQRSGASRSSARPHVQEMDDDMMSQRSGASRSSARHRIQEVDDDMMSQRSGMSSGSRRPNTRDDRGMDDDMMSTRSGMSSSSRRPNTNPKRDMREMDDGMRSVRSGMSSGSRRSNADPRRENRGMDHDIISVRSGISSGSRRSDPSRRGMSPDRSGATARQGMYEDYGDDDNGSMKSYRSSGSSRSFRPNAEEARASALDANRAGPKVQYIAGDFAGQLQ</sequence>
<feature type="compositionally biased region" description="Basic and acidic residues" evidence="1">
    <location>
        <begin position="244"/>
        <end position="256"/>
    </location>
</feature>
<evidence type="ECO:0000313" key="2">
    <source>
        <dbReference type="EMBL" id="CCX06244.1"/>
    </source>
</evidence>
<gene>
    <name evidence="2" type="ORF">PCON_05831</name>
</gene>
<accession>U4L7Y2</accession>
<feature type="compositionally biased region" description="Low complexity" evidence="1">
    <location>
        <begin position="202"/>
        <end position="213"/>
    </location>
</feature>
<dbReference type="Proteomes" id="UP000018144">
    <property type="component" value="Unassembled WGS sequence"/>
</dbReference>